<sequence length="259" mass="28698">MKVMTYNIRHGLGGDLRVDLERIACVIEGENPDLVGLNEVDVCFHKRSGYENQLSRLAERLGMEAVFGPAIEKPAREGAAGYGNGLLLKGEVCDFRNIRFTQRGEEPRSLLVADVIPAGSPSKIRMLVTHMGLTPWMRRQQGTILLEQLEETDLPAVAAGDWNVTPGRSAVTRLAPALRDVLAVCEIDSATFPCRFPRIRLDYIFCTSHFRPVKAAVVATPGCPSDHLPVVCELEWTDPKGRPPVNPPVIRYNKKDRDS</sequence>
<dbReference type="GO" id="GO:0004519">
    <property type="term" value="F:endonuclease activity"/>
    <property type="evidence" value="ECO:0007669"/>
    <property type="project" value="UniProtKB-KW"/>
</dbReference>
<evidence type="ECO:0000313" key="3">
    <source>
        <dbReference type="Proteomes" id="UP000244240"/>
    </source>
</evidence>
<comment type="caution">
    <text evidence="2">The sequence shown here is derived from an EMBL/GenBank/DDBJ whole genome shotgun (WGS) entry which is preliminary data.</text>
</comment>
<keyword evidence="2" id="KW-0255">Endonuclease</keyword>
<dbReference type="PANTHER" id="PTHR14859">
    <property type="entry name" value="CALCOFLUOR WHITE HYPERSENSITIVE PROTEIN PRECURSOR"/>
    <property type="match status" value="1"/>
</dbReference>
<keyword evidence="2" id="KW-0269">Exonuclease</keyword>
<proteinExistence type="predicted"/>
<dbReference type="InterPro" id="IPR005135">
    <property type="entry name" value="Endo/exonuclease/phosphatase"/>
</dbReference>
<dbReference type="EMBL" id="QBKR01000001">
    <property type="protein sequence ID" value="PTX64887.1"/>
    <property type="molecule type" value="Genomic_DNA"/>
</dbReference>
<dbReference type="PANTHER" id="PTHR14859:SF15">
    <property type="entry name" value="ENDONUCLEASE_EXONUCLEASE_PHOSPHATASE DOMAIN-CONTAINING PROTEIN"/>
    <property type="match status" value="1"/>
</dbReference>
<keyword evidence="2" id="KW-0540">Nuclease</keyword>
<dbReference type="Proteomes" id="UP000244240">
    <property type="component" value="Unassembled WGS sequence"/>
</dbReference>
<dbReference type="OrthoDB" id="155529at2"/>
<gene>
    <name evidence="2" type="ORF">C8P63_101106</name>
</gene>
<evidence type="ECO:0000313" key="2">
    <source>
        <dbReference type="EMBL" id="PTX64887.1"/>
    </source>
</evidence>
<dbReference type="GO" id="GO:0016020">
    <property type="term" value="C:membrane"/>
    <property type="evidence" value="ECO:0007669"/>
    <property type="project" value="GOC"/>
</dbReference>
<dbReference type="GO" id="GO:0006506">
    <property type="term" value="P:GPI anchor biosynthetic process"/>
    <property type="evidence" value="ECO:0007669"/>
    <property type="project" value="TreeGrafter"/>
</dbReference>
<dbReference type="Pfam" id="PF03372">
    <property type="entry name" value="Exo_endo_phos"/>
    <property type="match status" value="1"/>
</dbReference>
<reference evidence="2 3" key="1">
    <citation type="submission" date="2018-04" db="EMBL/GenBank/DDBJ databases">
        <title>Genomic Encyclopedia of Archaeal and Bacterial Type Strains, Phase II (KMG-II): from individual species to whole genera.</title>
        <authorList>
            <person name="Goeker M."/>
        </authorList>
    </citation>
    <scope>NUCLEOTIDE SEQUENCE [LARGE SCALE GENOMIC DNA]</scope>
    <source>
        <strain evidence="2 3">DSM 45787</strain>
    </source>
</reference>
<dbReference type="InterPro" id="IPR036691">
    <property type="entry name" value="Endo/exonu/phosph_ase_sf"/>
</dbReference>
<dbReference type="AlphaFoldDB" id="A0A2T6C969"/>
<dbReference type="InterPro" id="IPR051916">
    <property type="entry name" value="GPI-anchor_lipid_remodeler"/>
</dbReference>
<organism evidence="2 3">
    <name type="scientific">Melghirimyces profundicolus</name>
    <dbReference type="NCBI Taxonomy" id="1242148"/>
    <lineage>
        <taxon>Bacteria</taxon>
        <taxon>Bacillati</taxon>
        <taxon>Bacillota</taxon>
        <taxon>Bacilli</taxon>
        <taxon>Bacillales</taxon>
        <taxon>Thermoactinomycetaceae</taxon>
        <taxon>Melghirimyces</taxon>
    </lineage>
</organism>
<dbReference type="SUPFAM" id="SSF56219">
    <property type="entry name" value="DNase I-like"/>
    <property type="match status" value="1"/>
</dbReference>
<protein>
    <submittedName>
        <fullName evidence="2">Endonuclease/exonuclease/phosphatase family metal-dependent hydrolase</fullName>
    </submittedName>
</protein>
<dbReference type="GO" id="GO:0004527">
    <property type="term" value="F:exonuclease activity"/>
    <property type="evidence" value="ECO:0007669"/>
    <property type="project" value="UniProtKB-KW"/>
</dbReference>
<dbReference type="Gene3D" id="3.60.10.10">
    <property type="entry name" value="Endonuclease/exonuclease/phosphatase"/>
    <property type="match status" value="1"/>
</dbReference>
<keyword evidence="2" id="KW-0378">Hydrolase</keyword>
<feature type="domain" description="Endonuclease/exonuclease/phosphatase" evidence="1">
    <location>
        <begin position="4"/>
        <end position="227"/>
    </location>
</feature>
<name>A0A2T6C969_9BACL</name>
<accession>A0A2T6C969</accession>
<dbReference type="RefSeq" id="WP_108021379.1">
    <property type="nucleotide sequence ID" value="NZ_QBKR01000001.1"/>
</dbReference>
<evidence type="ECO:0000259" key="1">
    <source>
        <dbReference type="Pfam" id="PF03372"/>
    </source>
</evidence>
<keyword evidence="3" id="KW-1185">Reference proteome</keyword>